<accession>A0A091DRI1</accession>
<dbReference type="AlphaFoldDB" id="A0A091DRI1"/>
<dbReference type="Proteomes" id="UP000028990">
    <property type="component" value="Unassembled WGS sequence"/>
</dbReference>
<dbReference type="EMBL" id="KN123358">
    <property type="protein sequence ID" value="KFO25421.1"/>
    <property type="molecule type" value="Genomic_DNA"/>
</dbReference>
<sequence>MAAVPFRKALVFALSVTSWLQCRSLDLVAQTLHPTNAGFLVSTTGLWVFLVQILDRDLHGTLPWALGLWLDSSGTSPWDQSLTSPSAVPQLDSLHPYHVDRSLTLFSIRLFE</sequence>
<keyword evidence="2" id="KW-1185">Reference proteome</keyword>
<evidence type="ECO:0000313" key="2">
    <source>
        <dbReference type="Proteomes" id="UP000028990"/>
    </source>
</evidence>
<gene>
    <name evidence="1" type="ORF">H920_13182</name>
</gene>
<reference evidence="1 2" key="1">
    <citation type="submission" date="2013-11" db="EMBL/GenBank/DDBJ databases">
        <title>The Damaraland mole rat (Fukomys damarensis) genome and evolution of African mole rats.</title>
        <authorList>
            <person name="Gladyshev V.N."/>
            <person name="Fang X."/>
        </authorList>
    </citation>
    <scope>NUCLEOTIDE SEQUENCE [LARGE SCALE GENOMIC DNA]</scope>
    <source>
        <tissue evidence="1">Liver</tissue>
    </source>
</reference>
<protein>
    <submittedName>
        <fullName evidence="1">Uncharacterized protein</fullName>
    </submittedName>
</protein>
<proteinExistence type="predicted"/>
<evidence type="ECO:0000313" key="1">
    <source>
        <dbReference type="EMBL" id="KFO25421.1"/>
    </source>
</evidence>
<name>A0A091DRI1_FUKDA</name>
<organism evidence="1 2">
    <name type="scientific">Fukomys damarensis</name>
    <name type="common">Damaraland mole rat</name>
    <name type="synonym">Cryptomys damarensis</name>
    <dbReference type="NCBI Taxonomy" id="885580"/>
    <lineage>
        <taxon>Eukaryota</taxon>
        <taxon>Metazoa</taxon>
        <taxon>Chordata</taxon>
        <taxon>Craniata</taxon>
        <taxon>Vertebrata</taxon>
        <taxon>Euteleostomi</taxon>
        <taxon>Mammalia</taxon>
        <taxon>Eutheria</taxon>
        <taxon>Euarchontoglires</taxon>
        <taxon>Glires</taxon>
        <taxon>Rodentia</taxon>
        <taxon>Hystricomorpha</taxon>
        <taxon>Bathyergidae</taxon>
        <taxon>Fukomys</taxon>
    </lineage>
</organism>